<name>A0A8H2Y0Q0_9AGAM</name>
<evidence type="ECO:0000313" key="3">
    <source>
        <dbReference type="Proteomes" id="UP000663850"/>
    </source>
</evidence>
<dbReference type="Proteomes" id="UP000663850">
    <property type="component" value="Unassembled WGS sequence"/>
</dbReference>
<organism evidence="2 3">
    <name type="scientific">Rhizoctonia solani</name>
    <dbReference type="NCBI Taxonomy" id="456999"/>
    <lineage>
        <taxon>Eukaryota</taxon>
        <taxon>Fungi</taxon>
        <taxon>Dikarya</taxon>
        <taxon>Basidiomycota</taxon>
        <taxon>Agaricomycotina</taxon>
        <taxon>Agaricomycetes</taxon>
        <taxon>Cantharellales</taxon>
        <taxon>Ceratobasidiaceae</taxon>
        <taxon>Rhizoctonia</taxon>
    </lineage>
</organism>
<dbReference type="AlphaFoldDB" id="A0A8H2Y0Q0"/>
<accession>A0A8H2Y0Q0</accession>
<protein>
    <submittedName>
        <fullName evidence="2">Uncharacterized protein</fullName>
    </submittedName>
</protein>
<feature type="region of interest" description="Disordered" evidence="1">
    <location>
        <begin position="1"/>
        <end position="80"/>
    </location>
</feature>
<proteinExistence type="predicted"/>
<gene>
    <name evidence="2" type="ORF">RDB_LOCUS27274</name>
</gene>
<sequence length="193" mass="21219">MPSKLSIPEATRNNALGGYHTPLPQADDLETDGSSQEGEPLLTPPVMEQCISFERQGDKSFPPPDCGATKSDGKTKSSSGLQAICGHTDASGQYFRLVHEYAESARSAAQVQLNHMVASSGCEATNYATAHPFYKQMTKAMNEQHWYMYSQAHGDLSGTPEVIIWDELGWTSVVWNVYAYGEPGEVERFYSTE</sequence>
<evidence type="ECO:0000256" key="1">
    <source>
        <dbReference type="SAM" id="MobiDB-lite"/>
    </source>
</evidence>
<reference evidence="2" key="1">
    <citation type="submission" date="2021-01" db="EMBL/GenBank/DDBJ databases">
        <authorList>
            <person name="Kaushik A."/>
        </authorList>
    </citation>
    <scope>NUCLEOTIDE SEQUENCE</scope>
    <source>
        <strain evidence="2">Type strain: AG8-Rh-89/</strain>
    </source>
</reference>
<dbReference type="EMBL" id="CAJMWZ010001613">
    <property type="protein sequence ID" value="CAE6439132.1"/>
    <property type="molecule type" value="Genomic_DNA"/>
</dbReference>
<evidence type="ECO:0000313" key="2">
    <source>
        <dbReference type="EMBL" id="CAE6439132.1"/>
    </source>
</evidence>
<comment type="caution">
    <text evidence="2">The sequence shown here is derived from an EMBL/GenBank/DDBJ whole genome shotgun (WGS) entry which is preliminary data.</text>
</comment>